<name>A0ABT8F8H6_9BACT</name>
<gene>
    <name evidence="2" type="ORF">QWY31_14620</name>
</gene>
<dbReference type="Gene3D" id="2.60.40.10">
    <property type="entry name" value="Immunoglobulins"/>
    <property type="match status" value="1"/>
</dbReference>
<protein>
    <recommendedName>
        <fullName evidence="4">Right-handed parallel beta-helix repeat-containing protein</fullName>
    </recommendedName>
</protein>
<reference evidence="2" key="1">
    <citation type="submission" date="2023-06" db="EMBL/GenBank/DDBJ databases">
        <title>Cytophagales bacterium Strain LB-30, isolated from soil.</title>
        <authorList>
            <person name="Liu B."/>
        </authorList>
    </citation>
    <scope>NUCLEOTIDE SEQUENCE</scope>
    <source>
        <strain evidence="2">LB-30</strain>
    </source>
</reference>
<dbReference type="EMBL" id="JAUHJS010000008">
    <property type="protein sequence ID" value="MDN4166742.1"/>
    <property type="molecule type" value="Genomic_DNA"/>
</dbReference>
<dbReference type="Proteomes" id="UP001168552">
    <property type="component" value="Unassembled WGS sequence"/>
</dbReference>
<feature type="signal peptide" evidence="1">
    <location>
        <begin position="1"/>
        <end position="19"/>
    </location>
</feature>
<dbReference type="PANTHER" id="PTHR41339:SF1">
    <property type="entry name" value="SECRETED PROTEIN"/>
    <property type="match status" value="1"/>
</dbReference>
<organism evidence="2 3">
    <name type="scientific">Shiella aurantiaca</name>
    <dbReference type="NCBI Taxonomy" id="3058365"/>
    <lineage>
        <taxon>Bacteria</taxon>
        <taxon>Pseudomonadati</taxon>
        <taxon>Bacteroidota</taxon>
        <taxon>Cytophagia</taxon>
        <taxon>Cytophagales</taxon>
        <taxon>Shiellaceae</taxon>
        <taxon>Shiella</taxon>
    </lineage>
</organism>
<sequence length="674" mass="72187">MKRTVTRISLLAMAFTFWACDTLTTPEEEVVITVNAGSDRTVAMLEEVNLDGSASFDSQGNALTYAWTILAKPSGSTAELSDASLPQARFTPDAEGAFEIELSVSNGLSEEKDVVIITAERRTLSLPALIEADKRLIKISDDPNLPDYRVPQDVFVAANLQIDPGVVIVFDQGTRLSISGTGTLSAVGTQTNPIVFKGSTEETGFWDGLYFQATPSNTNSLSFVSILHTGHEAFSSTHGKAAIALTDNSRLKITQSRIAEGDGFGISTGGNEEVVLSEVSQLSIEQMGLAPMRLLPNQLGGIAANQSFQNNGQNGIEFFTSYGYYEVMDALTLPNLGIPYLLPISLYLENTLTIAEGNQLLMGTNTELVCYRSGALVANGSDSAPIVFQGAVQESGYWKGLIIENNNVLNSLNHCTVAHAGSEPYVGSQRAALFMRSGSRATVQNTHFRDSQGIGVLIEVDVVLSNFNSNQFSNLSQNPIATDPMLVGALNANTHSYTNNGINQIRIDAGAILGNQVWTDPGIPYFVAGEIYNGYLSADNLEIGAGVEIIFAADKGLDIYDQGSLKISGTAENPVLLTGIQNVAGAWKGVFIRSNNLLNTWSHVTIQAGGSSPFDGSDIRANIRMDDTPSRLALSFVHIANSGNYGLHLDSPECIITLDNVSYAGNVVDYFEDL</sequence>
<keyword evidence="1" id="KW-0732">Signal</keyword>
<evidence type="ECO:0000313" key="3">
    <source>
        <dbReference type="Proteomes" id="UP001168552"/>
    </source>
</evidence>
<evidence type="ECO:0000256" key="1">
    <source>
        <dbReference type="SAM" id="SignalP"/>
    </source>
</evidence>
<accession>A0ABT8F8H6</accession>
<dbReference type="PANTHER" id="PTHR41339">
    <property type="entry name" value="LIPL48"/>
    <property type="match status" value="1"/>
</dbReference>
<comment type="caution">
    <text evidence="2">The sequence shown here is derived from an EMBL/GenBank/DDBJ whole genome shotgun (WGS) entry which is preliminary data.</text>
</comment>
<keyword evidence="3" id="KW-1185">Reference proteome</keyword>
<dbReference type="RefSeq" id="WP_320005280.1">
    <property type="nucleotide sequence ID" value="NZ_JAUHJS010000008.1"/>
</dbReference>
<feature type="chain" id="PRO_5046783950" description="Right-handed parallel beta-helix repeat-containing protein" evidence="1">
    <location>
        <begin position="20"/>
        <end position="674"/>
    </location>
</feature>
<dbReference type="InterPro" id="IPR013783">
    <property type="entry name" value="Ig-like_fold"/>
</dbReference>
<dbReference type="Pfam" id="PF22352">
    <property type="entry name" value="K319L-like_PKD"/>
    <property type="match status" value="1"/>
</dbReference>
<evidence type="ECO:0000313" key="2">
    <source>
        <dbReference type="EMBL" id="MDN4166742.1"/>
    </source>
</evidence>
<proteinExistence type="predicted"/>
<evidence type="ECO:0008006" key="4">
    <source>
        <dbReference type="Google" id="ProtNLM"/>
    </source>
</evidence>